<feature type="compositionally biased region" description="Low complexity" evidence="2">
    <location>
        <begin position="83"/>
        <end position="102"/>
    </location>
</feature>
<feature type="region of interest" description="Disordered" evidence="2">
    <location>
        <begin position="1"/>
        <end position="135"/>
    </location>
</feature>
<dbReference type="GO" id="GO:0010737">
    <property type="term" value="P:protein kinase A signaling"/>
    <property type="evidence" value="ECO:0007669"/>
    <property type="project" value="TreeGrafter"/>
</dbReference>
<sequence>MEQHHANSTPVHQLPSSSSANTESGTSSAIRRSSSAAVSAKPQNIKRPLIQLEDCDQSKRVKRVKKSLEMEEFKLDGTENTKSQPTSTTPTSSAPVVPSPATHESPAQPCSSDAETTAPTTSKTMRARSMSAPAVGHQIPTTVCCRKNTSSKSKKALNEPPVNLVTLKELDLKEILNNPRLRHDIYFDAALHFRPNLDGQRGQKKKAQADSYWESIVRECENVRRNQIGLQRGITHRLQPKRLMLLLDTMREILLSLVPSRDQETVEQVFDQQLMIQQLEYGLLNFENLATWLAGLLKAHCAPMRDAWVDDMVSKIKDGVTRDSPRLLVDGLRSVFGILEAMKLDVANHQIRTLRPYLVSTAAEFEREHFQKRIQKGTLSISETQDWYHQLATKHKVSNETPDYLSILTSGVLERLSPSKPHIKPPATFTFDLERLEAIRFDIREDVNMKTCLLLFRSLVSGLNKCLEVDKDAYVALTTAIQAINGDEEVSERWQRNSSALALQIAQSATAFAAGKPSSKSFPDAKVVKFAENWLGQHLRPQSALYQSFEQKVTEAIALKTRVILKAWAHHKAPNFEQVPDTVMGLPADFASIPQRLAKILNLHWRVFERLYISAANTPISGHKGDIALSADQPESTSSDASDAVTLSKKKLTHNLSDVSFPHLERKGLL</sequence>
<dbReference type="Proteomes" id="UP001373714">
    <property type="component" value="Unassembled WGS sequence"/>
</dbReference>
<protein>
    <submittedName>
        <fullName evidence="3">Uncharacterized protein</fullName>
    </submittedName>
</protein>
<dbReference type="Pfam" id="PF05794">
    <property type="entry name" value="Tcp11"/>
    <property type="match status" value="1"/>
</dbReference>
<dbReference type="PANTHER" id="PTHR12832:SF11">
    <property type="entry name" value="LD23868P"/>
    <property type="match status" value="1"/>
</dbReference>
<evidence type="ECO:0000313" key="3">
    <source>
        <dbReference type="EMBL" id="KAK6334229.1"/>
    </source>
</evidence>
<name>A0AAV9U586_9PEZI</name>
<proteinExistence type="inferred from homology"/>
<feature type="compositionally biased region" description="Polar residues" evidence="2">
    <location>
        <begin position="108"/>
        <end position="124"/>
    </location>
</feature>
<keyword evidence="4" id="KW-1185">Reference proteome</keyword>
<comment type="caution">
    <text evidence="3">The sequence shown here is derived from an EMBL/GenBank/DDBJ whole genome shotgun (WGS) entry which is preliminary data.</text>
</comment>
<gene>
    <name evidence="3" type="ORF">TWF730_003444</name>
</gene>
<evidence type="ECO:0000313" key="4">
    <source>
        <dbReference type="Proteomes" id="UP001373714"/>
    </source>
</evidence>
<evidence type="ECO:0000256" key="1">
    <source>
        <dbReference type="ARBA" id="ARBA00010954"/>
    </source>
</evidence>
<dbReference type="AlphaFoldDB" id="A0AAV9U586"/>
<comment type="similarity">
    <text evidence="1">Belongs to the TCP11 family.</text>
</comment>
<reference evidence="3 4" key="1">
    <citation type="submission" date="2019-10" db="EMBL/GenBank/DDBJ databases">
        <authorList>
            <person name="Palmer J.M."/>
        </authorList>
    </citation>
    <scope>NUCLEOTIDE SEQUENCE [LARGE SCALE GENOMIC DNA]</scope>
    <source>
        <strain evidence="3 4">TWF730</strain>
    </source>
</reference>
<accession>A0AAV9U586</accession>
<feature type="compositionally biased region" description="Basic and acidic residues" evidence="2">
    <location>
        <begin position="66"/>
        <end position="79"/>
    </location>
</feature>
<dbReference type="EMBL" id="JAVHNS010000015">
    <property type="protein sequence ID" value="KAK6334229.1"/>
    <property type="molecule type" value="Genomic_DNA"/>
</dbReference>
<feature type="compositionally biased region" description="Low complexity" evidence="2">
    <location>
        <begin position="16"/>
        <end position="40"/>
    </location>
</feature>
<organism evidence="3 4">
    <name type="scientific">Orbilia blumenaviensis</name>
    <dbReference type="NCBI Taxonomy" id="1796055"/>
    <lineage>
        <taxon>Eukaryota</taxon>
        <taxon>Fungi</taxon>
        <taxon>Dikarya</taxon>
        <taxon>Ascomycota</taxon>
        <taxon>Pezizomycotina</taxon>
        <taxon>Orbiliomycetes</taxon>
        <taxon>Orbiliales</taxon>
        <taxon>Orbiliaceae</taxon>
        <taxon>Orbilia</taxon>
    </lineage>
</organism>
<dbReference type="InterPro" id="IPR008862">
    <property type="entry name" value="Tcp11"/>
</dbReference>
<evidence type="ECO:0000256" key="2">
    <source>
        <dbReference type="SAM" id="MobiDB-lite"/>
    </source>
</evidence>
<dbReference type="PANTHER" id="PTHR12832">
    <property type="entry name" value="TESTIS-SPECIFIC PROTEIN PBS13 T-COMPLEX 11"/>
    <property type="match status" value="1"/>
</dbReference>
<feature type="compositionally biased region" description="Polar residues" evidence="2">
    <location>
        <begin position="1"/>
        <end position="15"/>
    </location>
</feature>